<dbReference type="RefSeq" id="WP_248429073.1">
    <property type="nucleotide sequence ID" value="NZ_JALNUB010000010.1"/>
</dbReference>
<organism evidence="1 2">
    <name type="scientific">Flavobacterium pygoscelis</name>
    <dbReference type="NCBI Taxonomy" id="2893176"/>
    <lineage>
        <taxon>Bacteria</taxon>
        <taxon>Pseudomonadati</taxon>
        <taxon>Bacteroidota</taxon>
        <taxon>Flavobacteriia</taxon>
        <taxon>Flavobacteriales</taxon>
        <taxon>Flavobacteriaceae</taxon>
        <taxon>Flavobacterium</taxon>
    </lineage>
</organism>
<protein>
    <recommendedName>
        <fullName evidence="3">Lipoprotein</fullName>
    </recommendedName>
</protein>
<keyword evidence="2" id="KW-1185">Reference proteome</keyword>
<accession>A0A9X1XSJ0</accession>
<sequence>MKKIIFSAVLISFFISCKKESKDHQLQLEKNTIKKVNTPECYLGVIKKDSVLMHLNFEGNQLISGNLIYNFYEKDKNEGSIVGQLKGDTLFADYTFTSEGVLSVREVVFLKEGNNYIEGFGETVDDNKGKVKFKDKKKLMFDGKLVLAKTACK</sequence>
<name>A0A9X1XSJ0_9FLAO</name>
<reference evidence="1" key="1">
    <citation type="submission" date="2022-04" db="EMBL/GenBank/DDBJ databases">
        <title>Flavobacterium pygoscelis sp. nov. isolated from Chinstrap chick (Pygoscelis antarcticus).</title>
        <authorList>
            <person name="Irgang R."/>
            <person name="Poblete-Morales M."/>
            <person name="Avendano-Herrera R."/>
        </authorList>
    </citation>
    <scope>NUCLEOTIDE SEQUENCE</scope>
    <source>
        <strain evidence="1">I-SCBP12n</strain>
    </source>
</reference>
<proteinExistence type="predicted"/>
<gene>
    <name evidence="1" type="ORF">MW871_13930</name>
</gene>
<comment type="caution">
    <text evidence="1">The sequence shown here is derived from an EMBL/GenBank/DDBJ whole genome shotgun (WGS) entry which is preliminary data.</text>
</comment>
<dbReference type="AlphaFoldDB" id="A0A9X1XSJ0"/>
<dbReference type="EMBL" id="JALNUB010000010">
    <property type="protein sequence ID" value="MCK8142995.1"/>
    <property type="molecule type" value="Genomic_DNA"/>
</dbReference>
<dbReference type="Proteomes" id="UP001139260">
    <property type="component" value="Unassembled WGS sequence"/>
</dbReference>
<evidence type="ECO:0000313" key="2">
    <source>
        <dbReference type="Proteomes" id="UP001139260"/>
    </source>
</evidence>
<evidence type="ECO:0000313" key="1">
    <source>
        <dbReference type="EMBL" id="MCK8142995.1"/>
    </source>
</evidence>
<evidence type="ECO:0008006" key="3">
    <source>
        <dbReference type="Google" id="ProtNLM"/>
    </source>
</evidence>
<dbReference type="PROSITE" id="PS51257">
    <property type="entry name" value="PROKAR_LIPOPROTEIN"/>
    <property type="match status" value="1"/>
</dbReference>